<gene>
    <name evidence="1" type="ORF">ACFQHR_10490</name>
</gene>
<dbReference type="RefSeq" id="WP_066621712.1">
    <property type="nucleotide sequence ID" value="NZ_JBHSYQ010000004.1"/>
</dbReference>
<sequence>MDYKEFKVTGAGVLKVSESAEWECGQDKGFSLGFYFGKDKQGWQFLGSGVLPIAEAIKLAHLILENAPKDQ</sequence>
<name>A0ABW2DN14_9BACT</name>
<reference evidence="2" key="1">
    <citation type="journal article" date="2019" name="Int. J. Syst. Evol. Microbiol.">
        <title>The Global Catalogue of Microorganisms (GCM) 10K type strain sequencing project: providing services to taxonomists for standard genome sequencing and annotation.</title>
        <authorList>
            <consortium name="The Broad Institute Genomics Platform"/>
            <consortium name="The Broad Institute Genome Sequencing Center for Infectious Disease"/>
            <person name="Wu L."/>
            <person name="Ma J."/>
        </authorList>
    </citation>
    <scope>NUCLEOTIDE SEQUENCE [LARGE SCALE GENOMIC DNA]</scope>
    <source>
        <strain evidence="2">CGMCC 4.7393</strain>
    </source>
</reference>
<accession>A0ABW2DN14</accession>
<protein>
    <submittedName>
        <fullName evidence="1">Uncharacterized protein</fullName>
    </submittedName>
</protein>
<dbReference type="EMBL" id="JBHSYQ010000004">
    <property type="protein sequence ID" value="MFC6998054.1"/>
    <property type="molecule type" value="Genomic_DNA"/>
</dbReference>
<organism evidence="1 2">
    <name type="scientific">Rufibacter roseus</name>
    <dbReference type="NCBI Taxonomy" id="1567108"/>
    <lineage>
        <taxon>Bacteria</taxon>
        <taxon>Pseudomonadati</taxon>
        <taxon>Bacteroidota</taxon>
        <taxon>Cytophagia</taxon>
        <taxon>Cytophagales</taxon>
        <taxon>Hymenobacteraceae</taxon>
        <taxon>Rufibacter</taxon>
    </lineage>
</organism>
<dbReference type="Proteomes" id="UP001596405">
    <property type="component" value="Unassembled WGS sequence"/>
</dbReference>
<proteinExistence type="predicted"/>
<evidence type="ECO:0000313" key="1">
    <source>
        <dbReference type="EMBL" id="MFC6998054.1"/>
    </source>
</evidence>
<evidence type="ECO:0000313" key="2">
    <source>
        <dbReference type="Proteomes" id="UP001596405"/>
    </source>
</evidence>
<keyword evidence="2" id="KW-1185">Reference proteome</keyword>
<comment type="caution">
    <text evidence="1">The sequence shown here is derived from an EMBL/GenBank/DDBJ whole genome shotgun (WGS) entry which is preliminary data.</text>
</comment>